<gene>
    <name evidence="2" type="ORF">ABZ510_30065</name>
</gene>
<feature type="region of interest" description="Disordered" evidence="1">
    <location>
        <begin position="36"/>
        <end position="56"/>
    </location>
</feature>
<evidence type="ECO:0008006" key="4">
    <source>
        <dbReference type="Google" id="ProtNLM"/>
    </source>
</evidence>
<evidence type="ECO:0000256" key="1">
    <source>
        <dbReference type="SAM" id="MobiDB-lite"/>
    </source>
</evidence>
<proteinExistence type="predicted"/>
<dbReference type="EMBL" id="JBEYBF010000032">
    <property type="protein sequence ID" value="MEU1956084.1"/>
    <property type="molecule type" value="Genomic_DNA"/>
</dbReference>
<comment type="caution">
    <text evidence="2">The sequence shown here is derived from an EMBL/GenBank/DDBJ whole genome shotgun (WGS) entry which is preliminary data.</text>
</comment>
<dbReference type="Proteomes" id="UP001550628">
    <property type="component" value="Unassembled WGS sequence"/>
</dbReference>
<sequence>MNTPSKFAGFALGLAAVFGIAKGTVRTAEFTVRVAQGNPGPATPAEHAGGQPGHGH</sequence>
<name>A0ABV2WYX3_9NOCA</name>
<evidence type="ECO:0000313" key="3">
    <source>
        <dbReference type="Proteomes" id="UP001550628"/>
    </source>
</evidence>
<keyword evidence="3" id="KW-1185">Reference proteome</keyword>
<protein>
    <recommendedName>
        <fullName evidence="4">DUF2613 domain-containing protein</fullName>
    </recommendedName>
</protein>
<evidence type="ECO:0000313" key="2">
    <source>
        <dbReference type="EMBL" id="MEU1956084.1"/>
    </source>
</evidence>
<dbReference type="RefSeq" id="WP_356959449.1">
    <property type="nucleotide sequence ID" value="NZ_JBEYBD010000029.1"/>
</dbReference>
<reference evidence="2 3" key="1">
    <citation type="submission" date="2024-06" db="EMBL/GenBank/DDBJ databases">
        <title>The Natural Products Discovery Center: Release of the First 8490 Sequenced Strains for Exploring Actinobacteria Biosynthetic Diversity.</title>
        <authorList>
            <person name="Kalkreuter E."/>
            <person name="Kautsar S.A."/>
            <person name="Yang D."/>
            <person name="Bader C.D."/>
            <person name="Teijaro C.N."/>
            <person name="Fluegel L."/>
            <person name="Davis C.M."/>
            <person name="Simpson J.R."/>
            <person name="Lauterbach L."/>
            <person name="Steele A.D."/>
            <person name="Gui C."/>
            <person name="Meng S."/>
            <person name="Li G."/>
            <person name="Viehrig K."/>
            <person name="Ye F."/>
            <person name="Su P."/>
            <person name="Kiefer A.F."/>
            <person name="Nichols A."/>
            <person name="Cepeda A.J."/>
            <person name="Yan W."/>
            <person name="Fan B."/>
            <person name="Jiang Y."/>
            <person name="Adhikari A."/>
            <person name="Zheng C.-J."/>
            <person name="Schuster L."/>
            <person name="Cowan T.M."/>
            <person name="Smanski M.J."/>
            <person name="Chevrette M.G."/>
            <person name="De Carvalho L.P.S."/>
            <person name="Shen B."/>
        </authorList>
    </citation>
    <scope>NUCLEOTIDE SEQUENCE [LARGE SCALE GENOMIC DNA]</scope>
    <source>
        <strain evidence="2 3">NPDC019708</strain>
    </source>
</reference>
<accession>A0ABV2WYX3</accession>
<organism evidence="2 3">
    <name type="scientific">Nocardia rhamnosiphila</name>
    <dbReference type="NCBI Taxonomy" id="426716"/>
    <lineage>
        <taxon>Bacteria</taxon>
        <taxon>Bacillati</taxon>
        <taxon>Actinomycetota</taxon>
        <taxon>Actinomycetes</taxon>
        <taxon>Mycobacteriales</taxon>
        <taxon>Nocardiaceae</taxon>
        <taxon>Nocardia</taxon>
    </lineage>
</organism>